<protein>
    <submittedName>
        <fullName evidence="2">Uncharacterized protein</fullName>
    </submittedName>
</protein>
<dbReference type="EMBL" id="JARKIB010000006">
    <property type="protein sequence ID" value="KAJ7778959.1"/>
    <property type="molecule type" value="Genomic_DNA"/>
</dbReference>
<evidence type="ECO:0000313" key="3">
    <source>
        <dbReference type="Proteomes" id="UP001215598"/>
    </source>
</evidence>
<reference evidence="2" key="1">
    <citation type="submission" date="2023-03" db="EMBL/GenBank/DDBJ databases">
        <title>Massive genome expansion in bonnet fungi (Mycena s.s.) driven by repeated elements and novel gene families across ecological guilds.</title>
        <authorList>
            <consortium name="Lawrence Berkeley National Laboratory"/>
            <person name="Harder C.B."/>
            <person name="Miyauchi S."/>
            <person name="Viragh M."/>
            <person name="Kuo A."/>
            <person name="Thoen E."/>
            <person name="Andreopoulos B."/>
            <person name="Lu D."/>
            <person name="Skrede I."/>
            <person name="Drula E."/>
            <person name="Henrissat B."/>
            <person name="Morin E."/>
            <person name="Kohler A."/>
            <person name="Barry K."/>
            <person name="LaButti K."/>
            <person name="Morin E."/>
            <person name="Salamov A."/>
            <person name="Lipzen A."/>
            <person name="Mereny Z."/>
            <person name="Hegedus B."/>
            <person name="Baldrian P."/>
            <person name="Stursova M."/>
            <person name="Weitz H."/>
            <person name="Taylor A."/>
            <person name="Grigoriev I.V."/>
            <person name="Nagy L.G."/>
            <person name="Martin F."/>
            <person name="Kauserud H."/>
        </authorList>
    </citation>
    <scope>NUCLEOTIDE SEQUENCE</scope>
    <source>
        <strain evidence="2">CBHHK182m</strain>
    </source>
</reference>
<keyword evidence="3" id="KW-1185">Reference proteome</keyword>
<dbReference type="AlphaFoldDB" id="A0AAD7K8D3"/>
<dbReference type="Proteomes" id="UP001215598">
    <property type="component" value="Unassembled WGS sequence"/>
</dbReference>
<organism evidence="2 3">
    <name type="scientific">Mycena metata</name>
    <dbReference type="NCBI Taxonomy" id="1033252"/>
    <lineage>
        <taxon>Eukaryota</taxon>
        <taxon>Fungi</taxon>
        <taxon>Dikarya</taxon>
        <taxon>Basidiomycota</taxon>
        <taxon>Agaricomycotina</taxon>
        <taxon>Agaricomycetes</taxon>
        <taxon>Agaricomycetidae</taxon>
        <taxon>Agaricales</taxon>
        <taxon>Marasmiineae</taxon>
        <taxon>Mycenaceae</taxon>
        <taxon>Mycena</taxon>
    </lineage>
</organism>
<dbReference type="Gene3D" id="1.25.10.10">
    <property type="entry name" value="Leucine-rich Repeat Variant"/>
    <property type="match status" value="1"/>
</dbReference>
<gene>
    <name evidence="2" type="ORF">B0H16DRAFT_1838042</name>
</gene>
<accession>A0AAD7K8D3</accession>
<feature type="region of interest" description="Disordered" evidence="1">
    <location>
        <begin position="183"/>
        <end position="223"/>
    </location>
</feature>
<name>A0AAD7K8D3_9AGAR</name>
<proteinExistence type="predicted"/>
<dbReference type="InterPro" id="IPR011989">
    <property type="entry name" value="ARM-like"/>
</dbReference>
<sequence>MRTAAPAIPARRPKLRIGAYGEETIDSDEEDDYDLDGEWDFSVGRWRKERGWWSCTSSDHARSVLYQYAKAPAYALHHLLDAGPLCELDDAVHLRRAQEPVFCAEGLLRIVLDNNKRVQEAGCSAFAALEEDVGIGLALYIASKLILLQAKTRQPASDENPSRSVTPCLPSLPHFSVVIPEDEPAESVPIPSDLLGAAKTPSSAAPNHGGSDTDDPEPEKEPEPTGIVQAYLLQTMLEIKDVQLPKHAQPDCYRVGKTFWITPPDRYFALQEYKSTSGKKPQATAATAGYVVLQ</sequence>
<evidence type="ECO:0000313" key="2">
    <source>
        <dbReference type="EMBL" id="KAJ7778959.1"/>
    </source>
</evidence>
<comment type="caution">
    <text evidence="2">The sequence shown here is derived from an EMBL/GenBank/DDBJ whole genome shotgun (WGS) entry which is preliminary data.</text>
</comment>
<evidence type="ECO:0000256" key="1">
    <source>
        <dbReference type="SAM" id="MobiDB-lite"/>
    </source>
</evidence>